<evidence type="ECO:0000313" key="3">
    <source>
        <dbReference type="Proteomes" id="UP001165296"/>
    </source>
</evidence>
<accession>A0ABS8AVU3</accession>
<evidence type="ECO:0008006" key="4">
    <source>
        <dbReference type="Google" id="ProtNLM"/>
    </source>
</evidence>
<proteinExistence type="predicted"/>
<dbReference type="RefSeq" id="WP_226177549.1">
    <property type="nucleotide sequence ID" value="NZ_JAJADR010000005.1"/>
</dbReference>
<dbReference type="Proteomes" id="UP001165296">
    <property type="component" value="Unassembled WGS sequence"/>
</dbReference>
<keyword evidence="3" id="KW-1185">Reference proteome</keyword>
<feature type="chain" id="PRO_5046348126" description="Lipocalin-like domain-containing protein" evidence="1">
    <location>
        <begin position="22"/>
        <end position="137"/>
    </location>
</feature>
<dbReference type="PROSITE" id="PS51257">
    <property type="entry name" value="PROKAR_LIPOPROTEIN"/>
    <property type="match status" value="1"/>
</dbReference>
<gene>
    <name evidence="2" type="ORF">LGH74_17245</name>
</gene>
<evidence type="ECO:0000313" key="2">
    <source>
        <dbReference type="EMBL" id="MCB2409741.1"/>
    </source>
</evidence>
<sequence>MPRLFALLLLCLTLLTASCKKDSTSPVPELEGRWDFESCTIYEYSSDDKLIDQRNWPLPPHYIVFSAGMITKYDATTNLKNDERPYTHEGNILRYPSFPKGDLNIVELTTNKLTLLGNKEPNDIPGHYIVAELKHTR</sequence>
<keyword evidence="1" id="KW-0732">Signal</keyword>
<name>A0ABS8AVU3_9BACT</name>
<feature type="signal peptide" evidence="1">
    <location>
        <begin position="1"/>
        <end position="21"/>
    </location>
</feature>
<comment type="caution">
    <text evidence="2">The sequence shown here is derived from an EMBL/GenBank/DDBJ whole genome shotgun (WGS) entry which is preliminary data.</text>
</comment>
<organism evidence="2 3">
    <name type="scientific">Hymenobacter lucidus</name>
    <dbReference type="NCBI Taxonomy" id="2880930"/>
    <lineage>
        <taxon>Bacteria</taxon>
        <taxon>Pseudomonadati</taxon>
        <taxon>Bacteroidota</taxon>
        <taxon>Cytophagia</taxon>
        <taxon>Cytophagales</taxon>
        <taxon>Hymenobacteraceae</taxon>
        <taxon>Hymenobacter</taxon>
    </lineage>
</organism>
<reference evidence="2" key="1">
    <citation type="submission" date="2021-10" db="EMBL/GenBank/DDBJ databases">
        <authorList>
            <person name="Dean J.D."/>
            <person name="Kim M.K."/>
            <person name="Newey C.N."/>
            <person name="Stoker T.S."/>
            <person name="Thompson D.W."/>
            <person name="Grose J.H."/>
        </authorList>
    </citation>
    <scope>NUCLEOTIDE SEQUENCE</scope>
    <source>
        <strain evidence="2">BT178</strain>
    </source>
</reference>
<dbReference type="EMBL" id="JAJADR010000005">
    <property type="protein sequence ID" value="MCB2409741.1"/>
    <property type="molecule type" value="Genomic_DNA"/>
</dbReference>
<evidence type="ECO:0000256" key="1">
    <source>
        <dbReference type="SAM" id="SignalP"/>
    </source>
</evidence>
<protein>
    <recommendedName>
        <fullName evidence="4">Lipocalin-like domain-containing protein</fullName>
    </recommendedName>
</protein>